<feature type="chain" id="PRO_5032825144" evidence="1">
    <location>
        <begin position="22"/>
        <end position="280"/>
    </location>
</feature>
<protein>
    <submittedName>
        <fullName evidence="3">Pimeloyl-ACP methyl ester carboxylesterase</fullName>
    </submittedName>
</protein>
<dbReference type="PANTHER" id="PTHR46438">
    <property type="entry name" value="ALPHA/BETA-HYDROLASES SUPERFAMILY PROTEIN"/>
    <property type="match status" value="1"/>
</dbReference>
<evidence type="ECO:0000256" key="1">
    <source>
        <dbReference type="SAM" id="SignalP"/>
    </source>
</evidence>
<evidence type="ECO:0000259" key="2">
    <source>
        <dbReference type="Pfam" id="PF12697"/>
    </source>
</evidence>
<dbReference type="PANTHER" id="PTHR46438:SF2">
    <property type="entry name" value="ALPHA_BETA-HYDROLASES SUPERFAMILY PROTEIN"/>
    <property type="match status" value="1"/>
</dbReference>
<sequence length="280" mass="30458">MRLKRAIALVGISTAALVAYNAWHSQNAPVRRASARLLEYDWGGWSLRYRLEGAGESTPVVLVHDLSSDASLEDYADLIPTLARTRRVYALDLPGFGFSERQSAHYDAALLRQALEDFLREVVGQPAHLLATHLSAGVAAALPGELVRSLALNCPTGRSLPSKLWSKALQVPVWGEALWNLRGGAPGAHRIAAALEAGAFESDLGALLERGHHPVIILCSGRVPSAPPLLARELRDRAEEARRVDLVAFPSAAEYPHLEEPGRYLSTLERFWNSVEAAQA</sequence>
<keyword evidence="1" id="KW-0732">Signal</keyword>
<dbReference type="RefSeq" id="WP_183983426.1">
    <property type="nucleotide sequence ID" value="NZ_JACHHG010000001.1"/>
</dbReference>
<gene>
    <name evidence="3" type="ORF">HNR42_000110</name>
</gene>
<dbReference type="AlphaFoldDB" id="A0A841HXQ4"/>
<organism evidence="3 4">
    <name type="scientific">Deinobacterium chartae</name>
    <dbReference type="NCBI Taxonomy" id="521158"/>
    <lineage>
        <taxon>Bacteria</taxon>
        <taxon>Thermotogati</taxon>
        <taxon>Deinococcota</taxon>
        <taxon>Deinococci</taxon>
        <taxon>Deinococcales</taxon>
        <taxon>Deinococcaceae</taxon>
        <taxon>Deinobacterium</taxon>
    </lineage>
</organism>
<feature type="domain" description="AB hydrolase-1" evidence="2">
    <location>
        <begin position="60"/>
        <end position="264"/>
    </location>
</feature>
<comment type="caution">
    <text evidence="3">The sequence shown here is derived from an EMBL/GenBank/DDBJ whole genome shotgun (WGS) entry which is preliminary data.</text>
</comment>
<dbReference type="InterPro" id="IPR029058">
    <property type="entry name" value="AB_hydrolase_fold"/>
</dbReference>
<dbReference type="Gene3D" id="3.40.50.1820">
    <property type="entry name" value="alpha/beta hydrolase"/>
    <property type="match status" value="2"/>
</dbReference>
<evidence type="ECO:0000313" key="3">
    <source>
        <dbReference type="EMBL" id="MBB6096698.1"/>
    </source>
</evidence>
<proteinExistence type="predicted"/>
<dbReference type="Proteomes" id="UP000569951">
    <property type="component" value="Unassembled WGS sequence"/>
</dbReference>
<evidence type="ECO:0000313" key="4">
    <source>
        <dbReference type="Proteomes" id="UP000569951"/>
    </source>
</evidence>
<dbReference type="SUPFAM" id="SSF53474">
    <property type="entry name" value="alpha/beta-Hydrolases"/>
    <property type="match status" value="1"/>
</dbReference>
<dbReference type="Pfam" id="PF12697">
    <property type="entry name" value="Abhydrolase_6"/>
    <property type="match status" value="1"/>
</dbReference>
<name>A0A841HXQ4_9DEIO</name>
<feature type="signal peptide" evidence="1">
    <location>
        <begin position="1"/>
        <end position="21"/>
    </location>
</feature>
<keyword evidence="4" id="KW-1185">Reference proteome</keyword>
<reference evidence="3 4" key="1">
    <citation type="submission" date="2020-08" db="EMBL/GenBank/DDBJ databases">
        <title>Genomic Encyclopedia of Type Strains, Phase IV (KMG-IV): sequencing the most valuable type-strain genomes for metagenomic binning, comparative biology and taxonomic classification.</title>
        <authorList>
            <person name="Goeker M."/>
        </authorList>
    </citation>
    <scope>NUCLEOTIDE SEQUENCE [LARGE SCALE GENOMIC DNA]</scope>
    <source>
        <strain evidence="3 4">DSM 21458</strain>
    </source>
</reference>
<accession>A0A841HXQ4</accession>
<dbReference type="EMBL" id="JACHHG010000001">
    <property type="protein sequence ID" value="MBB6096698.1"/>
    <property type="molecule type" value="Genomic_DNA"/>
</dbReference>
<dbReference type="InterPro" id="IPR000073">
    <property type="entry name" value="AB_hydrolase_1"/>
</dbReference>